<dbReference type="AlphaFoldDB" id="A0A9P4VMH1"/>
<sequence length="345" mass="39400">MSPTDHSPALSKPEAEALLPRFKLGRLLNQDQVGRRIVLQGTIDDEPALLLAERAAFPADATHLAYFASALENVKNLGANDIYFWYLASTAHSSGNRREGEGEGDKLQPPDLKINLIYPCLPQHVKKYTPQGLRVVTETPEVYERWIRPYYERKRDKGQVNWVWNILEGKTEQEDVMYRESGEEGFVVLPDLNWDRKTMETLHVLGIVERRDIWSVRDLKKKHIVWLKHMRDKFLDAVVKLYPDIEQDQLKLYVHYQPTYYHFHVHIVHVALDAGATQAVGKAIGLDSIIAQIETMDPGSKGDEAGIADVSLTYHVGEQTELWTEIFSVLKEKREPYDGQNVGGS</sequence>
<dbReference type="Pfam" id="PF11969">
    <property type="entry name" value="DcpS_C"/>
    <property type="match status" value="1"/>
</dbReference>
<evidence type="ECO:0000313" key="4">
    <source>
        <dbReference type="Proteomes" id="UP000799429"/>
    </source>
</evidence>
<comment type="caution">
    <text evidence="3">The sequence shown here is derived from an EMBL/GenBank/DDBJ whole genome shotgun (WGS) entry which is preliminary data.</text>
</comment>
<dbReference type="GO" id="GO:0005634">
    <property type="term" value="C:nucleus"/>
    <property type="evidence" value="ECO:0007669"/>
    <property type="project" value="TreeGrafter"/>
</dbReference>
<dbReference type="Gene3D" id="3.30.200.40">
    <property type="entry name" value="Scavenger mRNA decapping enzyme, N-terminal domain"/>
    <property type="match status" value="1"/>
</dbReference>
<dbReference type="GO" id="GO:0000290">
    <property type="term" value="P:deadenylation-dependent decapping of nuclear-transcribed mRNA"/>
    <property type="evidence" value="ECO:0007669"/>
    <property type="project" value="InterPro"/>
</dbReference>
<dbReference type="FunFam" id="3.30.428.10:FF:000016">
    <property type="entry name" value="Scavenger mRNA decapping enzyme"/>
    <property type="match status" value="1"/>
</dbReference>
<dbReference type="PANTHER" id="PTHR12978">
    <property type="entry name" value="HISTIDINE TRIAD HIT PROTEIN MEMBER"/>
    <property type="match status" value="1"/>
</dbReference>
<organism evidence="3 4">
    <name type="scientific">Patellaria atrata CBS 101060</name>
    <dbReference type="NCBI Taxonomy" id="1346257"/>
    <lineage>
        <taxon>Eukaryota</taxon>
        <taxon>Fungi</taxon>
        <taxon>Dikarya</taxon>
        <taxon>Ascomycota</taxon>
        <taxon>Pezizomycotina</taxon>
        <taxon>Dothideomycetes</taxon>
        <taxon>Dothideomycetes incertae sedis</taxon>
        <taxon>Patellariales</taxon>
        <taxon>Patellariaceae</taxon>
        <taxon>Patellaria</taxon>
    </lineage>
</organism>
<dbReference type="Pfam" id="PF05652">
    <property type="entry name" value="DcpS"/>
    <property type="match status" value="1"/>
</dbReference>
<proteinExistence type="inferred from homology"/>
<evidence type="ECO:0000256" key="2">
    <source>
        <dbReference type="PIRSR" id="PIRSR028973-1"/>
    </source>
</evidence>
<dbReference type="EMBL" id="MU006096">
    <property type="protein sequence ID" value="KAF2838646.1"/>
    <property type="molecule type" value="Genomic_DNA"/>
</dbReference>
<dbReference type="InterPro" id="IPR008594">
    <property type="entry name" value="DcpS/DCS2"/>
</dbReference>
<dbReference type="GO" id="GO:0000340">
    <property type="term" value="F:RNA 7-methylguanosine cap binding"/>
    <property type="evidence" value="ECO:0007669"/>
    <property type="project" value="TreeGrafter"/>
</dbReference>
<comment type="similarity">
    <text evidence="1">Belongs to the HIT family.</text>
</comment>
<reference evidence="3" key="1">
    <citation type="journal article" date="2020" name="Stud. Mycol.">
        <title>101 Dothideomycetes genomes: a test case for predicting lifestyles and emergence of pathogens.</title>
        <authorList>
            <person name="Haridas S."/>
            <person name="Albert R."/>
            <person name="Binder M."/>
            <person name="Bloem J."/>
            <person name="Labutti K."/>
            <person name="Salamov A."/>
            <person name="Andreopoulos B."/>
            <person name="Baker S."/>
            <person name="Barry K."/>
            <person name="Bills G."/>
            <person name="Bluhm B."/>
            <person name="Cannon C."/>
            <person name="Castanera R."/>
            <person name="Culley D."/>
            <person name="Daum C."/>
            <person name="Ezra D."/>
            <person name="Gonzalez J."/>
            <person name="Henrissat B."/>
            <person name="Kuo A."/>
            <person name="Liang C."/>
            <person name="Lipzen A."/>
            <person name="Lutzoni F."/>
            <person name="Magnuson J."/>
            <person name="Mondo S."/>
            <person name="Nolan M."/>
            <person name="Ohm R."/>
            <person name="Pangilinan J."/>
            <person name="Park H.-J."/>
            <person name="Ramirez L."/>
            <person name="Alfaro M."/>
            <person name="Sun H."/>
            <person name="Tritt A."/>
            <person name="Yoshinaga Y."/>
            <person name="Zwiers L.-H."/>
            <person name="Turgeon B."/>
            <person name="Goodwin S."/>
            <person name="Spatafora J."/>
            <person name="Crous P."/>
            <person name="Grigoriev I."/>
        </authorList>
    </citation>
    <scope>NUCLEOTIDE SEQUENCE</scope>
    <source>
        <strain evidence="3">CBS 101060</strain>
    </source>
</reference>
<dbReference type="PANTHER" id="PTHR12978:SF0">
    <property type="entry name" value="M7GPPPX DIPHOSPHATASE"/>
    <property type="match status" value="1"/>
</dbReference>
<evidence type="ECO:0000256" key="1">
    <source>
        <dbReference type="ARBA" id="ARBA00010208"/>
    </source>
</evidence>
<dbReference type="Gene3D" id="3.30.428.10">
    <property type="entry name" value="HIT-like"/>
    <property type="match status" value="1"/>
</dbReference>
<evidence type="ECO:0000313" key="3">
    <source>
        <dbReference type="EMBL" id="KAF2838646.1"/>
    </source>
</evidence>
<dbReference type="InterPro" id="IPR011145">
    <property type="entry name" value="Scavenger_mRNA_decap_enz_N"/>
</dbReference>
<name>A0A9P4VMH1_9PEZI</name>
<dbReference type="InterPro" id="IPR036265">
    <property type="entry name" value="HIT-like_sf"/>
</dbReference>
<feature type="active site" description="Nucleophile" evidence="2">
    <location>
        <position position="264"/>
    </location>
</feature>
<accession>A0A9P4VMH1</accession>
<protein>
    <submittedName>
        <fullName evidence="3">Scavenger mRNA decapping enzyme</fullName>
    </submittedName>
</protein>
<dbReference type="SUPFAM" id="SSF102860">
    <property type="entry name" value="mRNA decapping enzyme DcpS N-terminal domain"/>
    <property type="match status" value="1"/>
</dbReference>
<dbReference type="Proteomes" id="UP000799429">
    <property type="component" value="Unassembled WGS sequence"/>
</dbReference>
<gene>
    <name evidence="3" type="ORF">M501DRAFT_975289</name>
</gene>
<dbReference type="PIRSF" id="PIRSF028973">
    <property type="entry name" value="Scavenger_mRNA_decap_enz"/>
    <property type="match status" value="1"/>
</dbReference>
<dbReference type="GO" id="GO:0000932">
    <property type="term" value="C:P-body"/>
    <property type="evidence" value="ECO:0007669"/>
    <property type="project" value="TreeGrafter"/>
</dbReference>
<keyword evidence="4" id="KW-1185">Reference proteome</keyword>
<dbReference type="OrthoDB" id="10264956at2759"/>
<dbReference type="SUPFAM" id="SSF54197">
    <property type="entry name" value="HIT-like"/>
    <property type="match status" value="1"/>
</dbReference>
<dbReference type="GO" id="GO:0016787">
    <property type="term" value="F:hydrolase activity"/>
    <property type="evidence" value="ECO:0007669"/>
    <property type="project" value="InterPro"/>
</dbReference>